<dbReference type="Gene3D" id="2.30.110.10">
    <property type="entry name" value="Electron Transport, Fmn-binding Protein, Chain A"/>
    <property type="match status" value="1"/>
</dbReference>
<dbReference type="GO" id="GO:0005886">
    <property type="term" value="C:plasma membrane"/>
    <property type="evidence" value="ECO:0007669"/>
    <property type="project" value="TreeGrafter"/>
</dbReference>
<dbReference type="EMBL" id="CAEZYR010000012">
    <property type="protein sequence ID" value="CAB4731740.1"/>
    <property type="molecule type" value="Genomic_DNA"/>
</dbReference>
<name>A0A6J7HA87_9ZZZZ</name>
<evidence type="ECO:0000313" key="6">
    <source>
        <dbReference type="EMBL" id="CAB4976029.1"/>
    </source>
</evidence>
<evidence type="ECO:0000313" key="4">
    <source>
        <dbReference type="EMBL" id="CAB4825670.1"/>
    </source>
</evidence>
<dbReference type="EMBL" id="CAFBOS010000002">
    <property type="protein sequence ID" value="CAB4976029.1"/>
    <property type="molecule type" value="Genomic_DNA"/>
</dbReference>
<gene>
    <name evidence="3" type="ORF">UFOPK2754_00525</name>
    <name evidence="4" type="ORF">UFOPK3139_01004</name>
    <name evidence="5" type="ORF">UFOPK3543_01676</name>
    <name evidence="6" type="ORF">UFOPK3967_00055</name>
</gene>
<evidence type="ECO:0000256" key="2">
    <source>
        <dbReference type="ARBA" id="ARBA00049106"/>
    </source>
</evidence>
<reference evidence="5" key="1">
    <citation type="submission" date="2020-05" db="EMBL/GenBank/DDBJ databases">
        <authorList>
            <person name="Chiriac C."/>
            <person name="Salcher M."/>
            <person name="Ghai R."/>
            <person name="Kavagutti S V."/>
        </authorList>
    </citation>
    <scope>NUCLEOTIDE SEQUENCE</scope>
</reference>
<organism evidence="5">
    <name type="scientific">freshwater metagenome</name>
    <dbReference type="NCBI Taxonomy" id="449393"/>
    <lineage>
        <taxon>unclassified sequences</taxon>
        <taxon>metagenomes</taxon>
        <taxon>ecological metagenomes</taxon>
    </lineage>
</organism>
<comment type="similarity">
    <text evidence="1">Belongs to the F420H(2)-dependent quinone reductase family.</text>
</comment>
<dbReference type="PANTHER" id="PTHR39428:SF3">
    <property type="entry name" value="DEAZAFLAVIN-DEPENDENT NITROREDUCTASE"/>
    <property type="match status" value="1"/>
</dbReference>
<evidence type="ECO:0000256" key="1">
    <source>
        <dbReference type="ARBA" id="ARBA00008710"/>
    </source>
</evidence>
<evidence type="ECO:0000313" key="5">
    <source>
        <dbReference type="EMBL" id="CAB4913713.1"/>
    </source>
</evidence>
<dbReference type="AlphaFoldDB" id="A0A6J7HA87"/>
<dbReference type="NCBIfam" id="TIGR00026">
    <property type="entry name" value="hi_GC_TIGR00026"/>
    <property type="match status" value="1"/>
</dbReference>
<dbReference type="PANTHER" id="PTHR39428">
    <property type="entry name" value="F420H(2)-DEPENDENT QUINONE REDUCTASE RV1261C"/>
    <property type="match status" value="1"/>
</dbReference>
<dbReference type="EMBL" id="CAFABA010000031">
    <property type="protein sequence ID" value="CAB4825670.1"/>
    <property type="molecule type" value="Genomic_DNA"/>
</dbReference>
<dbReference type="InterPro" id="IPR004378">
    <property type="entry name" value="F420H2_quin_Rdtase"/>
</dbReference>
<accession>A0A6J7HA87</accession>
<dbReference type="GO" id="GO:0070967">
    <property type="term" value="F:coenzyme F420 binding"/>
    <property type="evidence" value="ECO:0007669"/>
    <property type="project" value="TreeGrafter"/>
</dbReference>
<dbReference type="Pfam" id="PF04075">
    <property type="entry name" value="F420H2_quin_red"/>
    <property type="match status" value="1"/>
</dbReference>
<comment type="catalytic activity">
    <reaction evidence="2">
        <text>oxidized coenzyme F420-(gamma-L-Glu)(n) + a quinol + H(+) = reduced coenzyme F420-(gamma-L-Glu)(n) + a quinone</text>
        <dbReference type="Rhea" id="RHEA:39663"/>
        <dbReference type="Rhea" id="RHEA-COMP:12939"/>
        <dbReference type="Rhea" id="RHEA-COMP:14378"/>
        <dbReference type="ChEBI" id="CHEBI:15378"/>
        <dbReference type="ChEBI" id="CHEBI:24646"/>
        <dbReference type="ChEBI" id="CHEBI:132124"/>
        <dbReference type="ChEBI" id="CHEBI:133980"/>
        <dbReference type="ChEBI" id="CHEBI:139511"/>
    </reaction>
</comment>
<protein>
    <submittedName>
        <fullName evidence="5">Unannotated protein</fullName>
    </submittedName>
</protein>
<dbReference type="GO" id="GO:0016491">
    <property type="term" value="F:oxidoreductase activity"/>
    <property type="evidence" value="ECO:0007669"/>
    <property type="project" value="InterPro"/>
</dbReference>
<sequence>MTQSQKVEQAWATPSLDEIPKITKMHVQALETMQGDEVWVQAGMHHVTVQTVGRKSGKVHKVALPIWRDANGHRVVVASFAGAVGHPSWYLNLRDRESNPEVRCGAQSGAYWSVPEILHGDDYTETWAQLTADRAWYVDYQAKTDRLIPLVRLPETRPV</sequence>
<dbReference type="EMBL" id="CAFBMH010000061">
    <property type="protein sequence ID" value="CAB4913713.1"/>
    <property type="molecule type" value="Genomic_DNA"/>
</dbReference>
<evidence type="ECO:0000313" key="3">
    <source>
        <dbReference type="EMBL" id="CAB4731740.1"/>
    </source>
</evidence>
<proteinExistence type="inferred from homology"/>
<dbReference type="InterPro" id="IPR012349">
    <property type="entry name" value="Split_barrel_FMN-bd"/>
</dbReference>